<sequence length="481" mass="54127">MKTDFYLKYYFATSLSLLLGIGLLCQSAIAKQLDLDQMALPLYQVEREIRYHQLDNGLQLRVLPFASGQSVSLASQFSVGSRDEKTGQTGYAHLFEHMLFKGSKNAPGDSYAQTMSSLSGQFNASTFFDYTNYYLTLPSEALELALWLEADRFIRPALTAETVKNQQATVLEEMATSIDNQPYVRQAMEFLLEQAKGTAYQHAVIGSKQDIASSTPESLNLFHQQHYRPDAMQLSIVGQIPENTQHWVETQFGTWSQPATPLAQHQHLSFDNKPVKGEIVDSRGPWPALLLAWHTVGQAHKDAAAISLLEAYLFQNRNSIIKQSGLNDPEQLLTYSIPLSMEHMGVTNLVMVPRAKTSLNQLAKNVEQMIAAINNRGITDSDLVQLKAQWLNLKLRQLDSPSLLARSLSATLAQDQLTPLTGPWERINAVTTADMQRVSQSYFNQGYVRLDLLPPWYIRWGKAMLEWLPNSLTDSLEDWVL</sequence>
<dbReference type="InterPro" id="IPR007863">
    <property type="entry name" value="Peptidase_M16_C"/>
</dbReference>
<dbReference type="InterPro" id="IPR050626">
    <property type="entry name" value="Peptidase_M16"/>
</dbReference>
<gene>
    <name evidence="8" type="ORF">FM038_020710</name>
</gene>
<keyword evidence="9" id="KW-1185">Reference proteome</keyword>
<evidence type="ECO:0000259" key="7">
    <source>
        <dbReference type="Pfam" id="PF05193"/>
    </source>
</evidence>
<reference evidence="8" key="1">
    <citation type="submission" date="2021-07" db="EMBL/GenBank/DDBJ databases">
        <title>Shewanella sp. YLB-07 whole genome sequence.</title>
        <authorList>
            <person name="Yu L."/>
        </authorList>
    </citation>
    <scope>NUCLEOTIDE SEQUENCE</scope>
    <source>
        <strain evidence="8">YLB-08</strain>
    </source>
</reference>
<feature type="domain" description="Peptidase M16 N-terminal" evidence="6">
    <location>
        <begin position="68"/>
        <end position="194"/>
    </location>
</feature>
<proteinExistence type="inferred from homology"/>
<dbReference type="Pfam" id="PF05193">
    <property type="entry name" value="Peptidase_M16_C"/>
    <property type="match status" value="1"/>
</dbReference>
<comment type="similarity">
    <text evidence="1">Belongs to the peptidase M16 family.</text>
</comment>
<evidence type="ECO:0000256" key="5">
    <source>
        <dbReference type="ARBA" id="ARBA00023049"/>
    </source>
</evidence>
<dbReference type="Proteomes" id="UP000316416">
    <property type="component" value="Chromosome"/>
</dbReference>
<protein>
    <submittedName>
        <fullName evidence="8">Insulinase family protein</fullName>
    </submittedName>
</protein>
<dbReference type="PANTHER" id="PTHR43690:SF17">
    <property type="entry name" value="PROTEIN YHJJ"/>
    <property type="match status" value="1"/>
</dbReference>
<dbReference type="RefSeq" id="WP_142871375.1">
    <property type="nucleotide sequence ID" value="NZ_CP045503.2"/>
</dbReference>
<evidence type="ECO:0000313" key="8">
    <source>
        <dbReference type="EMBL" id="QXP44916.1"/>
    </source>
</evidence>
<evidence type="ECO:0000256" key="3">
    <source>
        <dbReference type="ARBA" id="ARBA00022801"/>
    </source>
</evidence>
<evidence type="ECO:0000259" key="6">
    <source>
        <dbReference type="Pfam" id="PF00675"/>
    </source>
</evidence>
<dbReference type="InterPro" id="IPR011249">
    <property type="entry name" value="Metalloenz_LuxS/M16"/>
</dbReference>
<feature type="domain" description="Peptidase M16 C-terminal" evidence="7">
    <location>
        <begin position="215"/>
        <end position="389"/>
    </location>
</feature>
<dbReference type="EMBL" id="CP045503">
    <property type="protein sequence ID" value="QXP44916.1"/>
    <property type="molecule type" value="Genomic_DNA"/>
</dbReference>
<dbReference type="InterPro" id="IPR011765">
    <property type="entry name" value="Pept_M16_N"/>
</dbReference>
<organism evidence="8 9">
    <name type="scientific">Shewanella eurypsychrophilus</name>
    <dbReference type="NCBI Taxonomy" id="2593656"/>
    <lineage>
        <taxon>Bacteria</taxon>
        <taxon>Pseudomonadati</taxon>
        <taxon>Pseudomonadota</taxon>
        <taxon>Gammaproteobacteria</taxon>
        <taxon>Alteromonadales</taxon>
        <taxon>Shewanellaceae</taxon>
        <taxon>Shewanella</taxon>
    </lineage>
</organism>
<keyword evidence="5" id="KW-0482">Metalloprotease</keyword>
<keyword evidence="4" id="KW-0862">Zinc</keyword>
<name>A0ABX8S310_9GAMM</name>
<keyword evidence="3" id="KW-0378">Hydrolase</keyword>
<evidence type="ECO:0000313" key="9">
    <source>
        <dbReference type="Proteomes" id="UP000316416"/>
    </source>
</evidence>
<evidence type="ECO:0000256" key="2">
    <source>
        <dbReference type="ARBA" id="ARBA00022670"/>
    </source>
</evidence>
<dbReference type="Gene3D" id="3.30.830.10">
    <property type="entry name" value="Metalloenzyme, LuxS/M16 peptidase-like"/>
    <property type="match status" value="2"/>
</dbReference>
<keyword evidence="2" id="KW-0645">Protease</keyword>
<accession>A0ABX8S310</accession>
<evidence type="ECO:0000256" key="4">
    <source>
        <dbReference type="ARBA" id="ARBA00022833"/>
    </source>
</evidence>
<dbReference type="PANTHER" id="PTHR43690">
    <property type="entry name" value="NARDILYSIN"/>
    <property type="match status" value="1"/>
</dbReference>
<dbReference type="Pfam" id="PF00675">
    <property type="entry name" value="Peptidase_M16"/>
    <property type="match status" value="1"/>
</dbReference>
<dbReference type="SUPFAM" id="SSF63411">
    <property type="entry name" value="LuxS/MPP-like metallohydrolase"/>
    <property type="match status" value="2"/>
</dbReference>
<evidence type="ECO:0000256" key="1">
    <source>
        <dbReference type="ARBA" id="ARBA00007261"/>
    </source>
</evidence>